<dbReference type="InterPro" id="IPR017096">
    <property type="entry name" value="BTB-kelch_protein"/>
</dbReference>
<dbReference type="Gene3D" id="2.120.10.80">
    <property type="entry name" value="Kelch-type beta propeller"/>
    <property type="match status" value="1"/>
</dbReference>
<organism evidence="4">
    <name type="scientific">Phallusia mammillata</name>
    <dbReference type="NCBI Taxonomy" id="59560"/>
    <lineage>
        <taxon>Eukaryota</taxon>
        <taxon>Metazoa</taxon>
        <taxon>Chordata</taxon>
        <taxon>Tunicata</taxon>
        <taxon>Ascidiacea</taxon>
        <taxon>Phlebobranchia</taxon>
        <taxon>Ascidiidae</taxon>
        <taxon>Phallusia</taxon>
    </lineage>
</organism>
<dbReference type="InterPro" id="IPR011333">
    <property type="entry name" value="SKP1/BTB/POZ_sf"/>
</dbReference>
<dbReference type="SMART" id="SM00225">
    <property type="entry name" value="BTB"/>
    <property type="match status" value="1"/>
</dbReference>
<evidence type="ECO:0000256" key="2">
    <source>
        <dbReference type="ARBA" id="ARBA00022737"/>
    </source>
</evidence>
<dbReference type="PIRSF" id="PIRSF037037">
    <property type="entry name" value="Kelch-like_protein_gigaxonin"/>
    <property type="match status" value="1"/>
</dbReference>
<dbReference type="SMART" id="SM00612">
    <property type="entry name" value="Kelch"/>
    <property type="match status" value="5"/>
</dbReference>
<reference evidence="4" key="1">
    <citation type="submission" date="2020-04" db="EMBL/GenBank/DDBJ databases">
        <authorList>
            <person name="Neveu A P."/>
        </authorList>
    </citation>
    <scope>NUCLEOTIDE SEQUENCE</scope>
    <source>
        <tissue evidence="4">Whole embryo</tissue>
    </source>
</reference>
<proteinExistence type="evidence at transcript level"/>
<dbReference type="FunFam" id="1.25.40.420:FF:000001">
    <property type="entry name" value="Kelch-like family member 12"/>
    <property type="match status" value="1"/>
</dbReference>
<keyword evidence="2" id="KW-0677">Repeat</keyword>
<dbReference type="SUPFAM" id="SSF54695">
    <property type="entry name" value="POZ domain"/>
    <property type="match status" value="1"/>
</dbReference>
<dbReference type="PANTHER" id="PTHR24412:SF498">
    <property type="entry name" value="KELCH-LIKE PROTEIN 26 ISOFORM X1"/>
    <property type="match status" value="1"/>
</dbReference>
<accession>A0A6F9DGX1</accession>
<feature type="domain" description="BTB" evidence="3">
    <location>
        <begin position="44"/>
        <end position="111"/>
    </location>
</feature>
<gene>
    <name evidence="4" type="primary">Klhl21-001</name>
</gene>
<dbReference type="Gene3D" id="1.25.40.420">
    <property type="match status" value="1"/>
</dbReference>
<dbReference type="Gene3D" id="3.30.710.10">
    <property type="entry name" value="Potassium Channel Kv1.1, Chain A"/>
    <property type="match status" value="1"/>
</dbReference>
<dbReference type="Pfam" id="PF07707">
    <property type="entry name" value="BACK"/>
    <property type="match status" value="1"/>
</dbReference>
<protein>
    <submittedName>
        <fullName evidence="4">Kelch-like protein 21</fullName>
    </submittedName>
</protein>
<name>A0A6F9DGX1_9ASCI</name>
<keyword evidence="1" id="KW-0880">Kelch repeat</keyword>
<evidence type="ECO:0000259" key="3">
    <source>
        <dbReference type="PROSITE" id="PS50097"/>
    </source>
</evidence>
<evidence type="ECO:0000313" key="4">
    <source>
        <dbReference type="EMBL" id="CAB3259924.1"/>
    </source>
</evidence>
<dbReference type="InterPro" id="IPR015915">
    <property type="entry name" value="Kelch-typ_b-propeller"/>
</dbReference>
<dbReference type="PROSITE" id="PS50097">
    <property type="entry name" value="BTB"/>
    <property type="match status" value="1"/>
</dbReference>
<dbReference type="InterPro" id="IPR011705">
    <property type="entry name" value="BACK"/>
</dbReference>
<dbReference type="InterPro" id="IPR000210">
    <property type="entry name" value="BTB/POZ_dom"/>
</dbReference>
<dbReference type="GO" id="GO:0016567">
    <property type="term" value="P:protein ubiquitination"/>
    <property type="evidence" value="ECO:0007669"/>
    <property type="project" value="UniProtKB-UniPathway"/>
</dbReference>
<dbReference type="SMART" id="SM00875">
    <property type="entry name" value="BACK"/>
    <property type="match status" value="1"/>
</dbReference>
<dbReference type="InterPro" id="IPR006652">
    <property type="entry name" value="Kelch_1"/>
</dbReference>
<dbReference type="EMBL" id="LR786293">
    <property type="protein sequence ID" value="CAB3259924.1"/>
    <property type="molecule type" value="mRNA"/>
</dbReference>
<dbReference type="SUPFAM" id="SSF117281">
    <property type="entry name" value="Kelch motif"/>
    <property type="match status" value="1"/>
</dbReference>
<sequence>MEEPLSDTPTVVGNDLYMQKYTDSNFTSQFLTGLVDLKNAGKFFDMNICVGSTKIPCHRIVLAAASDYFRSMFGGTMKESFTNTVTIHDVEPSTMECLVDFCYTGSVVVTEDNVTDLLKASDVFQFPTVRESCCEFLGKKLHPSNCISIHNYAESHSCTQLVKTALTFIASNIVEVTEYPEFLTLGYDIMRQIMSHSEVNVDKEENVYEILLYWLRDNISTRSESFCRLMECVRLPFIRRIYLLSKIETNPLIRKSSLCQRLVKETRMFHTCMLDLQDNASIRLQPRPSTGIAELLIMVGGCDENCDQATSIEAYNPITDSWRRLAQFEGNLRGGYAIVTLGNDIYVTGGSQGSQVYSRVWRYNSQVSEWSEVAPMLLPKEYHGSVVLNSFIYVVGASGCECYDFLLDRWTMIASLPHPVTNCSVTSCLGKIYSIGNAFNSEEMIIQVYSPETDSWSVLPCPLPQMNFVPHITSLKGLVYFIREDSTEVLTYDPTSFKWSKIPPMLQLHLGGSAAVFNGSVIVSGGYDEQFGLAGTIEAYDPDKKAWSVIGMMPRPMFWHGCVSIYRFVSTPTGLKFTADADLHDLTPLLKPPAS</sequence>
<dbReference type="AlphaFoldDB" id="A0A6F9DGX1"/>
<dbReference type="Pfam" id="PF00651">
    <property type="entry name" value="BTB"/>
    <property type="match status" value="1"/>
</dbReference>
<evidence type="ECO:0000256" key="1">
    <source>
        <dbReference type="ARBA" id="ARBA00022441"/>
    </source>
</evidence>
<dbReference type="Pfam" id="PF01344">
    <property type="entry name" value="Kelch_1"/>
    <property type="match status" value="2"/>
</dbReference>
<dbReference type="UniPathway" id="UPA00143"/>
<dbReference type="PANTHER" id="PTHR24412">
    <property type="entry name" value="KELCH PROTEIN"/>
    <property type="match status" value="1"/>
</dbReference>